<protein>
    <recommendedName>
        <fullName evidence="4 8">Signal peptidase I</fullName>
        <ecNumber evidence="3 8">3.4.21.89</ecNumber>
    </recommendedName>
</protein>
<keyword evidence="8" id="KW-1133">Transmembrane helix</keyword>
<dbReference type="PROSITE" id="PS00760">
    <property type="entry name" value="SPASE_I_2"/>
    <property type="match status" value="1"/>
</dbReference>
<dbReference type="Gene3D" id="2.10.109.10">
    <property type="entry name" value="Umud Fragment, subunit A"/>
    <property type="match status" value="1"/>
</dbReference>
<evidence type="ECO:0000256" key="4">
    <source>
        <dbReference type="ARBA" id="ARBA00019232"/>
    </source>
</evidence>
<evidence type="ECO:0000256" key="5">
    <source>
        <dbReference type="ARBA" id="ARBA00022670"/>
    </source>
</evidence>
<feature type="domain" description="Peptidase S26" evidence="10">
    <location>
        <begin position="102"/>
        <end position="249"/>
    </location>
</feature>
<dbReference type="Proteomes" id="UP000377224">
    <property type="component" value="Unassembled WGS sequence"/>
</dbReference>
<feature type="active site" evidence="7">
    <location>
        <position position="128"/>
    </location>
</feature>
<evidence type="ECO:0000256" key="7">
    <source>
        <dbReference type="PIRSR" id="PIRSR600223-1"/>
    </source>
</evidence>
<gene>
    <name evidence="11" type="ORF">PS896_05113</name>
</gene>
<comment type="similarity">
    <text evidence="2 9">Belongs to the peptidase S26 family.</text>
</comment>
<dbReference type="NCBIfam" id="TIGR02227">
    <property type="entry name" value="sigpep_I_bact"/>
    <property type="match status" value="1"/>
</dbReference>
<feature type="transmembrane region" description="Helical" evidence="8">
    <location>
        <begin position="6"/>
        <end position="25"/>
    </location>
</feature>
<dbReference type="PRINTS" id="PR00727">
    <property type="entry name" value="LEADERPTASE"/>
</dbReference>
<dbReference type="Pfam" id="PF10502">
    <property type="entry name" value="Peptidase_S26"/>
    <property type="match status" value="1"/>
</dbReference>
<feature type="transmembrane region" description="Helical" evidence="8">
    <location>
        <begin position="32"/>
        <end position="52"/>
    </location>
</feature>
<dbReference type="EC" id="3.4.21.89" evidence="3 8"/>
<accession>A0A5E7PBB8</accession>
<evidence type="ECO:0000256" key="1">
    <source>
        <dbReference type="ARBA" id="ARBA00000677"/>
    </source>
</evidence>
<dbReference type="GO" id="GO:0009003">
    <property type="term" value="F:signal peptidase activity"/>
    <property type="evidence" value="ECO:0007669"/>
    <property type="project" value="UniProtKB-EC"/>
</dbReference>
<proteinExistence type="inferred from homology"/>
<evidence type="ECO:0000313" key="11">
    <source>
        <dbReference type="EMBL" id="VVP46248.1"/>
    </source>
</evidence>
<dbReference type="InterPro" id="IPR019533">
    <property type="entry name" value="Peptidase_S26"/>
</dbReference>
<evidence type="ECO:0000313" key="12">
    <source>
        <dbReference type="Proteomes" id="UP000377224"/>
    </source>
</evidence>
<dbReference type="RefSeq" id="WP_122854678.1">
    <property type="nucleotide sequence ID" value="NZ_CABVIN010000009.1"/>
</dbReference>
<feature type="transmembrane region" description="Helical" evidence="8">
    <location>
        <begin position="91"/>
        <end position="110"/>
    </location>
</feature>
<dbReference type="GO" id="GO:0016020">
    <property type="term" value="C:membrane"/>
    <property type="evidence" value="ECO:0007669"/>
    <property type="project" value="UniProtKB-SubCell"/>
</dbReference>
<comment type="subcellular location">
    <subcellularLocation>
        <location evidence="9">Membrane</location>
        <topology evidence="9">Multi-pass membrane protein</topology>
    </subcellularLocation>
</comment>
<evidence type="ECO:0000256" key="6">
    <source>
        <dbReference type="ARBA" id="ARBA00022801"/>
    </source>
</evidence>
<keyword evidence="8" id="KW-0472">Membrane</keyword>
<keyword evidence="8" id="KW-0812">Transmembrane</keyword>
<sequence>MNTRKNPLLAFVMSCLVAGWGLVYVGRVKWALRVAALLYVGVVLLGVCGVTTTPIGLYVFGIFVVLVKLGSATAAAMLARKEGSSVDSPSTRFHVFYVVTLIIVSLVLLGPLRGPILGFKTYFIPSGSMVPTLSIGDYIVTKMRIDAPQVGDIVVYRYNGTEAVKRVAAVGGDTLSIVDGKVIRNGENMGLFFAPPERVKDPRYQQTPQTVIEKDHVYLLGDNRDSSNDSRFMGQVAVEDIVGKVTGIWFSEDRSRIGTVFH</sequence>
<dbReference type="AlphaFoldDB" id="A0A5E7PBB8"/>
<dbReference type="PANTHER" id="PTHR43390">
    <property type="entry name" value="SIGNAL PEPTIDASE I"/>
    <property type="match status" value="1"/>
</dbReference>
<dbReference type="InterPro" id="IPR019756">
    <property type="entry name" value="Pept_S26A_signal_pept_1_Ser-AS"/>
</dbReference>
<reference evidence="11 12" key="1">
    <citation type="submission" date="2019-09" db="EMBL/GenBank/DDBJ databases">
        <authorList>
            <person name="Chandra G."/>
            <person name="Truman W A."/>
        </authorList>
    </citation>
    <scope>NUCLEOTIDE SEQUENCE [LARGE SCALE GENOMIC DNA]</scope>
    <source>
        <strain evidence="11">PS896</strain>
    </source>
</reference>
<evidence type="ECO:0000256" key="8">
    <source>
        <dbReference type="RuleBase" id="RU003993"/>
    </source>
</evidence>
<organism evidence="11 12">
    <name type="scientific">Pseudomonas fluorescens</name>
    <dbReference type="NCBI Taxonomy" id="294"/>
    <lineage>
        <taxon>Bacteria</taxon>
        <taxon>Pseudomonadati</taxon>
        <taxon>Pseudomonadota</taxon>
        <taxon>Gammaproteobacteria</taxon>
        <taxon>Pseudomonadales</taxon>
        <taxon>Pseudomonadaceae</taxon>
        <taxon>Pseudomonas</taxon>
    </lineage>
</organism>
<comment type="catalytic activity">
    <reaction evidence="1 8">
        <text>Cleavage of hydrophobic, N-terminal signal or leader sequences from secreted and periplasmic proteins.</text>
        <dbReference type="EC" id="3.4.21.89"/>
    </reaction>
</comment>
<dbReference type="GO" id="GO:0006465">
    <property type="term" value="P:signal peptide processing"/>
    <property type="evidence" value="ECO:0007669"/>
    <property type="project" value="InterPro"/>
</dbReference>
<comment type="caution">
    <text evidence="8">Lacks conserved residue(s) required for the propagation of feature annotation.</text>
</comment>
<evidence type="ECO:0000256" key="3">
    <source>
        <dbReference type="ARBA" id="ARBA00013208"/>
    </source>
</evidence>
<dbReference type="PROSITE" id="PS00501">
    <property type="entry name" value="SPASE_I_1"/>
    <property type="match status" value="1"/>
</dbReference>
<dbReference type="CDD" id="cd06530">
    <property type="entry name" value="S26_SPase_I"/>
    <property type="match status" value="1"/>
</dbReference>
<evidence type="ECO:0000259" key="10">
    <source>
        <dbReference type="Pfam" id="PF10502"/>
    </source>
</evidence>
<dbReference type="SUPFAM" id="SSF51306">
    <property type="entry name" value="LexA/Signal peptidase"/>
    <property type="match status" value="1"/>
</dbReference>
<keyword evidence="5 8" id="KW-0645">Protease</keyword>
<evidence type="ECO:0000256" key="9">
    <source>
        <dbReference type="RuleBase" id="RU362042"/>
    </source>
</evidence>
<dbReference type="InterPro" id="IPR000223">
    <property type="entry name" value="Pept_S26A_signal_pept_1"/>
</dbReference>
<dbReference type="PANTHER" id="PTHR43390:SF1">
    <property type="entry name" value="CHLOROPLAST PROCESSING PEPTIDASE"/>
    <property type="match status" value="1"/>
</dbReference>
<feature type="transmembrane region" description="Helical" evidence="8">
    <location>
        <begin position="58"/>
        <end position="79"/>
    </location>
</feature>
<dbReference type="GO" id="GO:0004252">
    <property type="term" value="F:serine-type endopeptidase activity"/>
    <property type="evidence" value="ECO:0007669"/>
    <property type="project" value="InterPro"/>
</dbReference>
<dbReference type="InterPro" id="IPR019757">
    <property type="entry name" value="Pept_S26A_signal_pept_1_Lys-AS"/>
</dbReference>
<dbReference type="InterPro" id="IPR036286">
    <property type="entry name" value="LexA/Signal_pep-like_sf"/>
</dbReference>
<name>A0A5E7PBB8_PSEFL</name>
<dbReference type="EMBL" id="CABVIN010000009">
    <property type="protein sequence ID" value="VVP46248.1"/>
    <property type="molecule type" value="Genomic_DNA"/>
</dbReference>
<keyword evidence="6 8" id="KW-0378">Hydrolase</keyword>
<feature type="active site" evidence="7">
    <location>
        <position position="165"/>
    </location>
</feature>
<evidence type="ECO:0000256" key="2">
    <source>
        <dbReference type="ARBA" id="ARBA00009370"/>
    </source>
</evidence>